<proteinExistence type="predicted"/>
<comment type="caution">
    <text evidence="3">The sequence shown here is derived from an EMBL/GenBank/DDBJ whole genome shotgun (WGS) entry which is preliminary data.</text>
</comment>
<feature type="region of interest" description="Disordered" evidence="1">
    <location>
        <begin position="1"/>
        <end position="20"/>
    </location>
</feature>
<dbReference type="EMBL" id="CAXAMN010018903">
    <property type="protein sequence ID" value="CAK9053431.1"/>
    <property type="molecule type" value="Genomic_DNA"/>
</dbReference>
<accession>A0ABP0MPM8</accession>
<evidence type="ECO:0000313" key="3">
    <source>
        <dbReference type="EMBL" id="CAK9053431.1"/>
    </source>
</evidence>
<keyword evidence="4" id="KW-1185">Reference proteome</keyword>
<evidence type="ECO:0000256" key="2">
    <source>
        <dbReference type="SAM" id="Phobius"/>
    </source>
</evidence>
<feature type="transmembrane region" description="Helical" evidence="2">
    <location>
        <begin position="302"/>
        <end position="320"/>
    </location>
</feature>
<organism evidence="3 4">
    <name type="scientific">Durusdinium trenchii</name>
    <dbReference type="NCBI Taxonomy" id="1381693"/>
    <lineage>
        <taxon>Eukaryota</taxon>
        <taxon>Sar</taxon>
        <taxon>Alveolata</taxon>
        <taxon>Dinophyceae</taxon>
        <taxon>Suessiales</taxon>
        <taxon>Symbiodiniaceae</taxon>
        <taxon>Durusdinium</taxon>
    </lineage>
</organism>
<evidence type="ECO:0000256" key="1">
    <source>
        <dbReference type="SAM" id="MobiDB-lite"/>
    </source>
</evidence>
<dbReference type="Proteomes" id="UP001642484">
    <property type="component" value="Unassembled WGS sequence"/>
</dbReference>
<feature type="compositionally biased region" description="Basic and acidic residues" evidence="1">
    <location>
        <begin position="1"/>
        <end position="11"/>
    </location>
</feature>
<name>A0ABP0MPM8_9DINO</name>
<feature type="transmembrane region" description="Helical" evidence="2">
    <location>
        <begin position="184"/>
        <end position="207"/>
    </location>
</feature>
<keyword evidence="2" id="KW-0812">Transmembrane</keyword>
<sequence>MPDLQSREPREMVATAAAHDAEDLQRPIHRSHKSMTVPLRPDVTDPYGWQARLALMQCPTCPLETLHGGRGTDPQEKLRQMLQKAHKDVSELIDAEKKSISDEPWRKLIDQYLAHKTPEQQSQLTEAMGKSDTDVKQLLALSMIYRKLSEEDMKCVRRVSVYPRQLADEEMDESNYKTDAMTKAWYVVFPMALFFFCFSFQSFMLHIGTAFYVRYMERIEGALPEGTDLHEVEGGELFDLVARTVALSAGNESSGDNENEAVRDGNVRIPMFILDLSGFIPAALCVSAFVYSSYKQRFHVGLWYKTFLIACCMAVMKGILDVVTILPDSIGWNQCKERLGEPALQKMRNRHFFSNFWGSIWQAGI</sequence>
<feature type="transmembrane region" description="Helical" evidence="2">
    <location>
        <begin position="269"/>
        <end position="290"/>
    </location>
</feature>
<keyword evidence="2" id="KW-1133">Transmembrane helix</keyword>
<evidence type="ECO:0000313" key="4">
    <source>
        <dbReference type="Proteomes" id="UP001642484"/>
    </source>
</evidence>
<protein>
    <submittedName>
        <fullName evidence="3">Uncharacterized protein</fullName>
    </submittedName>
</protein>
<keyword evidence="2" id="KW-0472">Membrane</keyword>
<gene>
    <name evidence="3" type="ORF">CCMP2556_LOCUS26873</name>
</gene>
<reference evidence="3 4" key="1">
    <citation type="submission" date="2024-02" db="EMBL/GenBank/DDBJ databases">
        <authorList>
            <person name="Chen Y."/>
            <person name="Shah S."/>
            <person name="Dougan E. K."/>
            <person name="Thang M."/>
            <person name="Chan C."/>
        </authorList>
    </citation>
    <scope>NUCLEOTIDE SEQUENCE [LARGE SCALE GENOMIC DNA]</scope>
</reference>